<feature type="transmembrane region" description="Helical" evidence="10">
    <location>
        <begin position="57"/>
        <end position="82"/>
    </location>
</feature>
<dbReference type="InterPro" id="IPR051327">
    <property type="entry name" value="MATE_MepA_subfamily"/>
</dbReference>
<feature type="transmembrane region" description="Helical" evidence="10">
    <location>
        <begin position="20"/>
        <end position="37"/>
    </location>
</feature>
<dbReference type="NCBIfam" id="TIGR00797">
    <property type="entry name" value="matE"/>
    <property type="match status" value="1"/>
</dbReference>
<evidence type="ECO:0000256" key="6">
    <source>
        <dbReference type="ARBA" id="ARBA00022692"/>
    </source>
</evidence>
<sequence length="451" mass="48454">MNRRSIAITSDNVTAAYWRYALPTVMAMLVSGLYQIVDGIFIGHVVGAEGLAAINMAWPWIGLMAGVGLMIGAGAGTHCSIAQGEGHFQRAKGFLIQGMWLLVLLGVVVSVLIIAGRDSLLALQGANASVQRHSSGYLQIIGWSSPLVMASIAMPILVRNLGAPMLATIMMLVGALTNIVLDYVFIVQLGWGLQGAAIATVTGESLSAVIGLVFLFSRYSSLPLSLALREFCLQPLPCRQILLNGFSSLLMYLYASFAALLHNTALMHYGSTVNVAAYAITGYLMTVYYLLAEGLASGMQPLVSYFHGAGQSALVRKVFFLAMRWVMGTGVVLVLMILIFPYIGTRIFISDEDPALDVAAIDAVRLHLFVLFLDGFLVLAAAYYQAVSDSRRATMITLANMCIQIPFLLILAPWLGVTGILLALPLSTIVLATGVVTLLRRQFSLRVGVNK</sequence>
<keyword evidence="4" id="KW-0813">Transport</keyword>
<keyword evidence="12" id="KW-1185">Reference proteome</keyword>
<evidence type="ECO:0000313" key="11">
    <source>
        <dbReference type="EMBL" id="KMT52960.1"/>
    </source>
</evidence>
<comment type="caution">
    <text evidence="11">The sequence shown here is derived from an EMBL/GenBank/DDBJ whole genome shotgun (WGS) entry which is preliminary data.</text>
</comment>
<dbReference type="Pfam" id="PF01554">
    <property type="entry name" value="MatE"/>
    <property type="match status" value="2"/>
</dbReference>
<feature type="transmembrane region" description="Helical" evidence="10">
    <location>
        <begin position="94"/>
        <end position="116"/>
    </location>
</feature>
<keyword evidence="9" id="KW-0046">Antibiotic resistance</keyword>
<dbReference type="PANTHER" id="PTHR43823:SF3">
    <property type="entry name" value="MULTIDRUG EXPORT PROTEIN MEPA"/>
    <property type="match status" value="1"/>
</dbReference>
<evidence type="ECO:0000256" key="5">
    <source>
        <dbReference type="ARBA" id="ARBA00022475"/>
    </source>
</evidence>
<feature type="transmembrane region" description="Helical" evidence="10">
    <location>
        <begin position="420"/>
        <end position="439"/>
    </location>
</feature>
<evidence type="ECO:0000256" key="4">
    <source>
        <dbReference type="ARBA" id="ARBA00022448"/>
    </source>
</evidence>
<evidence type="ECO:0000256" key="7">
    <source>
        <dbReference type="ARBA" id="ARBA00022989"/>
    </source>
</evidence>
<dbReference type="GO" id="GO:0046677">
    <property type="term" value="P:response to antibiotic"/>
    <property type="evidence" value="ECO:0007669"/>
    <property type="project" value="UniProtKB-KW"/>
</dbReference>
<feature type="transmembrane region" description="Helical" evidence="10">
    <location>
        <begin position="136"/>
        <end position="157"/>
    </location>
</feature>
<feature type="transmembrane region" description="Helical" evidence="10">
    <location>
        <begin position="169"/>
        <end position="191"/>
    </location>
</feature>
<feature type="transmembrane region" description="Helical" evidence="10">
    <location>
        <begin position="396"/>
        <end position="414"/>
    </location>
</feature>
<dbReference type="PATRIC" id="fig|1674920.3.peg.3502"/>
<dbReference type="GO" id="GO:0015297">
    <property type="term" value="F:antiporter activity"/>
    <property type="evidence" value="ECO:0007669"/>
    <property type="project" value="InterPro"/>
</dbReference>
<feature type="transmembrane region" description="Helical" evidence="10">
    <location>
        <begin position="273"/>
        <end position="291"/>
    </location>
</feature>
<keyword evidence="7 10" id="KW-1133">Transmembrane helix</keyword>
<keyword evidence="5" id="KW-1003">Cell membrane</keyword>
<evidence type="ECO:0000256" key="10">
    <source>
        <dbReference type="SAM" id="Phobius"/>
    </source>
</evidence>
<reference evidence="11 12" key="1">
    <citation type="submission" date="2015-06" db="EMBL/GenBank/DDBJ databases">
        <title>Draft genome sequence of an Antarctic Pseudomonas sp. strain KG01 with full potential for biotechnological applications.</title>
        <authorList>
            <person name="Pavlov M.S."/>
            <person name="Lira F."/>
            <person name="Martinez J.L."/>
            <person name="Marshall S.H."/>
        </authorList>
    </citation>
    <scope>NUCLEOTIDE SEQUENCE [LARGE SCALE GENOMIC DNA]</scope>
    <source>
        <strain evidence="11 12">KG01</strain>
    </source>
</reference>
<evidence type="ECO:0000313" key="12">
    <source>
        <dbReference type="Proteomes" id="UP000037551"/>
    </source>
</evidence>
<comment type="subcellular location">
    <subcellularLocation>
        <location evidence="1">Cell inner membrane</location>
        <topology evidence="1">Multi-pass membrane protein</topology>
    </subcellularLocation>
</comment>
<organism evidence="11 12">
    <name type="scientific">Pseudomonas fildesensis</name>
    <dbReference type="NCBI Taxonomy" id="1674920"/>
    <lineage>
        <taxon>Bacteria</taxon>
        <taxon>Pseudomonadati</taxon>
        <taxon>Pseudomonadota</taxon>
        <taxon>Gammaproteobacteria</taxon>
        <taxon>Pseudomonadales</taxon>
        <taxon>Pseudomonadaceae</taxon>
        <taxon>Pseudomonas</taxon>
    </lineage>
</organism>
<feature type="transmembrane region" description="Helical" evidence="10">
    <location>
        <begin position="197"/>
        <end position="220"/>
    </location>
</feature>
<dbReference type="AlphaFoldDB" id="A0A0J8FRV7"/>
<evidence type="ECO:0000256" key="1">
    <source>
        <dbReference type="ARBA" id="ARBA00004429"/>
    </source>
</evidence>
<feature type="transmembrane region" description="Helical" evidence="10">
    <location>
        <begin position="325"/>
        <end position="344"/>
    </location>
</feature>
<dbReference type="EMBL" id="LFMW01000021">
    <property type="protein sequence ID" value="KMT52960.1"/>
    <property type="molecule type" value="Genomic_DNA"/>
</dbReference>
<dbReference type="InterPro" id="IPR002528">
    <property type="entry name" value="MATE_fam"/>
</dbReference>
<dbReference type="STRING" id="1674920.ACR52_25360"/>
<evidence type="ECO:0000256" key="3">
    <source>
        <dbReference type="ARBA" id="ARBA00022106"/>
    </source>
</evidence>
<dbReference type="InterPro" id="IPR048279">
    <property type="entry name" value="MdtK-like"/>
</dbReference>
<dbReference type="GO" id="GO:0005886">
    <property type="term" value="C:plasma membrane"/>
    <property type="evidence" value="ECO:0007669"/>
    <property type="project" value="UniProtKB-SubCell"/>
</dbReference>
<dbReference type="InterPro" id="IPR045070">
    <property type="entry name" value="MATE_MepA-like"/>
</dbReference>
<dbReference type="PANTHER" id="PTHR43823">
    <property type="entry name" value="SPORULATION PROTEIN YKVU"/>
    <property type="match status" value="1"/>
</dbReference>
<feature type="transmembrane region" description="Helical" evidence="10">
    <location>
        <begin position="241"/>
        <end position="261"/>
    </location>
</feature>
<evidence type="ECO:0000256" key="8">
    <source>
        <dbReference type="ARBA" id="ARBA00023136"/>
    </source>
</evidence>
<dbReference type="CDD" id="cd13143">
    <property type="entry name" value="MATE_MepA_like"/>
    <property type="match status" value="1"/>
</dbReference>
<keyword evidence="8 10" id="KW-0472">Membrane</keyword>
<dbReference type="PIRSF" id="PIRSF006603">
    <property type="entry name" value="DinF"/>
    <property type="match status" value="1"/>
</dbReference>
<gene>
    <name evidence="11" type="ORF">ACR52_25360</name>
</gene>
<evidence type="ECO:0000256" key="9">
    <source>
        <dbReference type="ARBA" id="ARBA00023251"/>
    </source>
</evidence>
<accession>A0A0J8FRV7</accession>
<dbReference type="NCBIfam" id="NF007130">
    <property type="entry name" value="PRK09575.1"/>
    <property type="match status" value="1"/>
</dbReference>
<evidence type="ECO:0000256" key="2">
    <source>
        <dbReference type="ARBA" id="ARBA00008417"/>
    </source>
</evidence>
<name>A0A0J8FRV7_9PSED</name>
<dbReference type="Proteomes" id="UP000037551">
    <property type="component" value="Unassembled WGS sequence"/>
</dbReference>
<proteinExistence type="inferred from homology"/>
<feature type="transmembrane region" description="Helical" evidence="10">
    <location>
        <begin position="364"/>
        <end position="384"/>
    </location>
</feature>
<protein>
    <recommendedName>
        <fullName evidence="3">Multidrug export protein MepA</fullName>
    </recommendedName>
</protein>
<comment type="similarity">
    <text evidence="2">Belongs to the multi antimicrobial extrusion (MATE) (TC 2.A.66.1) family. MepA subfamily.</text>
</comment>
<dbReference type="GO" id="GO:0042910">
    <property type="term" value="F:xenobiotic transmembrane transporter activity"/>
    <property type="evidence" value="ECO:0007669"/>
    <property type="project" value="InterPro"/>
</dbReference>
<keyword evidence="6 10" id="KW-0812">Transmembrane</keyword>